<feature type="transmembrane region" description="Helical" evidence="2">
    <location>
        <begin position="91"/>
        <end position="114"/>
    </location>
</feature>
<keyword evidence="2" id="KW-1133">Transmembrane helix</keyword>
<feature type="transmembrane region" description="Helical" evidence="2">
    <location>
        <begin position="58"/>
        <end position="79"/>
    </location>
</feature>
<evidence type="ECO:0000256" key="3">
    <source>
        <dbReference type="SAM" id="SignalP"/>
    </source>
</evidence>
<dbReference type="GO" id="GO:0005789">
    <property type="term" value="C:endoplasmic reticulum membrane"/>
    <property type="evidence" value="ECO:0007669"/>
    <property type="project" value="TreeGrafter"/>
</dbReference>
<dbReference type="GO" id="GO:0051082">
    <property type="term" value="F:unfolded protein binding"/>
    <property type="evidence" value="ECO:0007669"/>
    <property type="project" value="TreeGrafter"/>
</dbReference>
<feature type="signal peptide" evidence="3">
    <location>
        <begin position="1"/>
        <end position="21"/>
    </location>
</feature>
<dbReference type="EMBL" id="KV423931">
    <property type="protein sequence ID" value="KZT60369.1"/>
    <property type="molecule type" value="Genomic_DNA"/>
</dbReference>
<name>A0A165IBU9_9BASI</name>
<keyword evidence="2" id="KW-0472">Membrane</keyword>
<gene>
    <name evidence="4" type="ORF">CALCODRAFT_492411</name>
</gene>
<dbReference type="AlphaFoldDB" id="A0A165IBU9"/>
<feature type="compositionally biased region" description="Basic residues" evidence="1">
    <location>
        <begin position="199"/>
        <end position="211"/>
    </location>
</feature>
<dbReference type="Pfam" id="PF08229">
    <property type="entry name" value="SHR3_chaperone"/>
    <property type="match status" value="1"/>
</dbReference>
<dbReference type="InterPro" id="IPR013248">
    <property type="entry name" value="Psh3/Shr3"/>
</dbReference>
<evidence type="ECO:0000256" key="2">
    <source>
        <dbReference type="SAM" id="Phobius"/>
    </source>
</evidence>
<organism evidence="4 5">
    <name type="scientific">Calocera cornea HHB12733</name>
    <dbReference type="NCBI Taxonomy" id="1353952"/>
    <lineage>
        <taxon>Eukaryota</taxon>
        <taxon>Fungi</taxon>
        <taxon>Dikarya</taxon>
        <taxon>Basidiomycota</taxon>
        <taxon>Agaricomycotina</taxon>
        <taxon>Dacrymycetes</taxon>
        <taxon>Dacrymycetales</taxon>
        <taxon>Dacrymycetaceae</taxon>
        <taxon>Calocera</taxon>
    </lineage>
</organism>
<feature type="transmembrane region" description="Helical" evidence="2">
    <location>
        <begin position="134"/>
        <end position="154"/>
    </location>
</feature>
<dbReference type="OrthoDB" id="5229808at2759"/>
<dbReference type="InParanoid" id="A0A165IBU9"/>
<dbReference type="PANTHER" id="PTHR28228:SF1">
    <property type="entry name" value="SECRETORY COMPONENT PROTEIN SHR3"/>
    <property type="match status" value="1"/>
</dbReference>
<keyword evidence="5" id="KW-1185">Reference proteome</keyword>
<evidence type="ECO:0000313" key="5">
    <source>
        <dbReference type="Proteomes" id="UP000076842"/>
    </source>
</evidence>
<reference evidence="4 5" key="1">
    <citation type="journal article" date="2016" name="Mol. Biol. Evol.">
        <title>Comparative Genomics of Early-Diverging Mushroom-Forming Fungi Provides Insights into the Origins of Lignocellulose Decay Capabilities.</title>
        <authorList>
            <person name="Nagy L.G."/>
            <person name="Riley R."/>
            <person name="Tritt A."/>
            <person name="Adam C."/>
            <person name="Daum C."/>
            <person name="Floudas D."/>
            <person name="Sun H."/>
            <person name="Yadav J.S."/>
            <person name="Pangilinan J."/>
            <person name="Larsson K.H."/>
            <person name="Matsuura K."/>
            <person name="Barry K."/>
            <person name="Labutti K."/>
            <person name="Kuo R."/>
            <person name="Ohm R.A."/>
            <person name="Bhattacharya S.S."/>
            <person name="Shirouzu T."/>
            <person name="Yoshinaga Y."/>
            <person name="Martin F.M."/>
            <person name="Grigoriev I.V."/>
            <person name="Hibbett D.S."/>
        </authorList>
    </citation>
    <scope>NUCLEOTIDE SEQUENCE [LARGE SCALE GENOMIC DNA]</scope>
    <source>
        <strain evidence="4 5">HHB12733</strain>
    </source>
</reference>
<dbReference type="SMART" id="SM00786">
    <property type="entry name" value="SHR3_chaperone"/>
    <property type="match status" value="1"/>
</dbReference>
<evidence type="ECO:0000256" key="1">
    <source>
        <dbReference type="SAM" id="MobiDB-lite"/>
    </source>
</evidence>
<dbReference type="PANTHER" id="PTHR28228">
    <property type="entry name" value="SECRETORY COMPONENT PROTEIN SHR3"/>
    <property type="match status" value="1"/>
</dbReference>
<feature type="chain" id="PRO_5007859174" description="Shr3 amino acid permease chaperone" evidence="3">
    <location>
        <begin position="22"/>
        <end position="221"/>
    </location>
</feature>
<dbReference type="Proteomes" id="UP000076842">
    <property type="component" value="Unassembled WGS sequence"/>
</dbReference>
<keyword evidence="2" id="KW-0812">Transmembrane</keyword>
<feature type="compositionally biased region" description="Basic and acidic residues" evidence="1">
    <location>
        <begin position="184"/>
        <end position="193"/>
    </location>
</feature>
<dbReference type="GO" id="GO:0006888">
    <property type="term" value="P:endoplasmic reticulum to Golgi vesicle-mediated transport"/>
    <property type="evidence" value="ECO:0007669"/>
    <property type="project" value="TreeGrafter"/>
</dbReference>
<sequence>MSGLRAIILVCLTAFFLGTLCTHWTADSLTMWNPPLTPEHLAAAAVYYKNLASIAPSMLYVLAGLAAAGLLVLLTNFWDPREASLFDWASLFLYGFSGFIYLYSVIPSILRFASYAPPSGPSSTDFPLALRAPLLELASSHLFCSVALTGVIFLQGGRWWAEGEDETWDRGAEERRRLLKGKGRGGDGAEGHGKGGAHAGKRRSGRRRKGLLRGLRGGGSQ</sequence>
<evidence type="ECO:0008006" key="6">
    <source>
        <dbReference type="Google" id="ProtNLM"/>
    </source>
</evidence>
<evidence type="ECO:0000313" key="4">
    <source>
        <dbReference type="EMBL" id="KZT60369.1"/>
    </source>
</evidence>
<feature type="region of interest" description="Disordered" evidence="1">
    <location>
        <begin position="177"/>
        <end position="221"/>
    </location>
</feature>
<keyword evidence="3" id="KW-0732">Signal</keyword>
<protein>
    <recommendedName>
        <fullName evidence="6">Shr3 amino acid permease chaperone</fullName>
    </recommendedName>
</protein>
<proteinExistence type="predicted"/>
<accession>A0A165IBU9</accession>